<name>A0ABM0PMX8_PRUMU</name>
<dbReference type="RefSeq" id="XP_008241908.1">
    <property type="nucleotide sequence ID" value="XM_008243686.1"/>
</dbReference>
<evidence type="ECO:0000259" key="1">
    <source>
        <dbReference type="Pfam" id="PF25793"/>
    </source>
</evidence>
<dbReference type="GeneID" id="103340292"/>
<dbReference type="InterPro" id="IPR024867">
    <property type="entry name" value="NFRKB"/>
</dbReference>
<accession>A0ABM0PMX8</accession>
<organism evidence="2 3">
    <name type="scientific">Prunus mume</name>
    <name type="common">Japanese apricot</name>
    <name type="synonym">Armeniaca mume</name>
    <dbReference type="NCBI Taxonomy" id="102107"/>
    <lineage>
        <taxon>Eukaryota</taxon>
        <taxon>Viridiplantae</taxon>
        <taxon>Streptophyta</taxon>
        <taxon>Embryophyta</taxon>
        <taxon>Tracheophyta</taxon>
        <taxon>Spermatophyta</taxon>
        <taxon>Magnoliopsida</taxon>
        <taxon>eudicotyledons</taxon>
        <taxon>Gunneridae</taxon>
        <taxon>Pentapetalae</taxon>
        <taxon>rosids</taxon>
        <taxon>fabids</taxon>
        <taxon>Rosales</taxon>
        <taxon>Rosaceae</taxon>
        <taxon>Amygdaloideae</taxon>
        <taxon>Amygdaleae</taxon>
        <taxon>Prunus</taxon>
    </lineage>
</organism>
<feature type="domain" description="Nuclear factor related to kappa-B-binding protein second winged helix" evidence="1">
    <location>
        <begin position="449"/>
        <end position="587"/>
    </location>
</feature>
<reference evidence="2" key="1">
    <citation type="journal article" date="2012" name="Nat. Commun.">
        <title>The genome of Prunus mume.</title>
        <authorList>
            <person name="Zhang Q."/>
            <person name="Chen W."/>
            <person name="Sun L."/>
            <person name="Zhao F."/>
            <person name="Huang B."/>
            <person name="Yang W."/>
            <person name="Tao Y."/>
            <person name="Wang J."/>
            <person name="Yuan Z."/>
            <person name="Fan G."/>
            <person name="Xing Z."/>
            <person name="Han C."/>
            <person name="Pan H."/>
            <person name="Zhong X."/>
            <person name="Shi W."/>
            <person name="Liang X."/>
            <person name="Du D."/>
            <person name="Sun F."/>
            <person name="Xu Z."/>
            <person name="Hao R."/>
            <person name="Lv T."/>
            <person name="Lv Y."/>
            <person name="Zheng Z."/>
            <person name="Sun M."/>
            <person name="Luo L."/>
            <person name="Cai M."/>
            <person name="Gao Y."/>
            <person name="Wang J."/>
            <person name="Yin Y."/>
            <person name="Xu X."/>
            <person name="Cheng T."/>
            <person name="Wang J."/>
        </authorList>
    </citation>
    <scope>NUCLEOTIDE SEQUENCE [LARGE SCALE GENOMIC DNA]</scope>
</reference>
<sequence length="648" mass="73114">METGSHGSMRKVKNGGLKVLWAEQLRSMKNEFKRDHHHPSWQMAIQSHIDATHALVQLANEDPSLLHGGLHSHGMKHSVKGIPSIKDSKGMSRGDSHSDVAGRKVNFLVKRQKTDFGGSMKDEDAAAVLDFHLPAVPYPAGRKRKKMKMFKKLSSLVPKYMKSNVSEKDDNVNEPCQLLDSRGHDRLRMLMAKKRKRVAGSYSKRKTVEVAAPVNLPLKRQGFKLPVPTVHTGFSFSIVHLLTAIRRAMVVPHAEGDDVVYGNAQGVSNAEGIIRFYSLKDKGISDSVLTNSKSLPSLTLNKIVERVRSTPMDPSILQTQEPLQDLLRGVLEIFSSKTAPLGARGWKPLTFYRKSSKCWSWIGPINVNSCNADEEYVSSKAWSLRHNVLVKLVDSFAIWYKSFQERIRQVGSLPAPPLILMQPTLDESEWFRDIMSRKNAISPNSEEVRAYFQREEALRYLVPDMAFSYTALDGRKSAVAPLTSCSGKPSYRNRDHFMLKADRPPHITNLCLVRDAASRLPGSIGTRENVSTLVRHSQYIVEDVSDEQLTHVIRSALSRLQYEFDPCVEFDRHRKLWVYLHGERGEEDFEEDGTLSTLRRRRHRDMSLSNLSAHETALLNGQEETCMLSAEGNNLDVNVDTLLSGDRK</sequence>
<dbReference type="Pfam" id="PF25793">
    <property type="entry name" value="WHD_2nd_NFRKB"/>
    <property type="match status" value="1"/>
</dbReference>
<reference evidence="3" key="2">
    <citation type="submission" date="2025-08" db="UniProtKB">
        <authorList>
            <consortium name="RefSeq"/>
        </authorList>
    </citation>
    <scope>IDENTIFICATION</scope>
</reference>
<dbReference type="PANTHER" id="PTHR13052">
    <property type="entry name" value="NFRKB-RELATED"/>
    <property type="match status" value="1"/>
</dbReference>
<keyword evidence="2" id="KW-1185">Reference proteome</keyword>
<dbReference type="InterPro" id="IPR057748">
    <property type="entry name" value="NFRKB_WH_2"/>
</dbReference>
<proteinExistence type="predicted"/>
<dbReference type="Proteomes" id="UP000694861">
    <property type="component" value="Linkage group LG1"/>
</dbReference>
<dbReference type="PANTHER" id="PTHR13052:SF0">
    <property type="entry name" value="DNA-BINDING PROTEIN-LIKE"/>
    <property type="match status" value="1"/>
</dbReference>
<protein>
    <submittedName>
        <fullName evidence="3">Uncharacterized protein LOC103340292</fullName>
    </submittedName>
</protein>
<evidence type="ECO:0000313" key="2">
    <source>
        <dbReference type="Proteomes" id="UP000694861"/>
    </source>
</evidence>
<evidence type="ECO:0000313" key="3">
    <source>
        <dbReference type="RefSeq" id="XP_008241908.1"/>
    </source>
</evidence>
<gene>
    <name evidence="3" type="primary">LOC103340292</name>
</gene>